<dbReference type="Proteomes" id="UP000606172">
    <property type="component" value="Unassembled WGS sequence"/>
</dbReference>
<keyword evidence="2" id="KW-1185">Reference proteome</keyword>
<evidence type="ECO:0000313" key="1">
    <source>
        <dbReference type="EMBL" id="GII90564.1"/>
    </source>
</evidence>
<name>A0A919RF10_9ACTN</name>
<proteinExistence type="predicted"/>
<dbReference type="RefSeq" id="WP_204021052.1">
    <property type="nucleotide sequence ID" value="NZ_BOOW01000006.1"/>
</dbReference>
<accession>A0A919RF10</accession>
<protein>
    <submittedName>
        <fullName evidence="1">Uncharacterized protein</fullName>
    </submittedName>
</protein>
<gene>
    <name evidence="1" type="ORF">Ssi02_07950</name>
</gene>
<evidence type="ECO:0000313" key="2">
    <source>
        <dbReference type="Proteomes" id="UP000606172"/>
    </source>
</evidence>
<reference evidence="1" key="1">
    <citation type="submission" date="2021-01" db="EMBL/GenBank/DDBJ databases">
        <title>Whole genome shotgun sequence of Sinosporangium siamense NBRC 109515.</title>
        <authorList>
            <person name="Komaki H."/>
            <person name="Tamura T."/>
        </authorList>
    </citation>
    <scope>NUCLEOTIDE SEQUENCE</scope>
    <source>
        <strain evidence="1">NBRC 109515</strain>
    </source>
</reference>
<dbReference type="EMBL" id="BOOW01000006">
    <property type="protein sequence ID" value="GII90564.1"/>
    <property type="molecule type" value="Genomic_DNA"/>
</dbReference>
<organism evidence="1 2">
    <name type="scientific">Sinosporangium siamense</name>
    <dbReference type="NCBI Taxonomy" id="1367973"/>
    <lineage>
        <taxon>Bacteria</taxon>
        <taxon>Bacillati</taxon>
        <taxon>Actinomycetota</taxon>
        <taxon>Actinomycetes</taxon>
        <taxon>Streptosporangiales</taxon>
        <taxon>Streptosporangiaceae</taxon>
        <taxon>Sinosporangium</taxon>
    </lineage>
</organism>
<comment type="caution">
    <text evidence="1">The sequence shown here is derived from an EMBL/GenBank/DDBJ whole genome shotgun (WGS) entry which is preliminary data.</text>
</comment>
<dbReference type="AlphaFoldDB" id="A0A919RF10"/>
<sequence>MIRATLRALGDLARWAVRRTPAVPGHAIGYSDVQRGMMPVLAGVLVVETVAVEVLLFSSGVPLWLRLTVGAADVSGVLGVVATAVSCQVRPHVAGEGVLLVRYGALFELAVPYSAVADVRSSANFNEEGLIRLAHGVLRVAVSSQTNVVVELRDELEVPGRGKARTVRLYADDPRAATAAIRRAVAGAGEPAGS</sequence>